<name>A0A821T4C8_9NEOP</name>
<dbReference type="Gene3D" id="1.10.1450.10">
    <property type="entry name" value="Tetraspanin"/>
    <property type="match status" value="1"/>
</dbReference>
<keyword evidence="3 5" id="KW-1133">Transmembrane helix</keyword>
<comment type="subcellular location">
    <subcellularLocation>
        <location evidence="1">Membrane</location>
        <topology evidence="1">Multi-pass membrane protein</topology>
    </subcellularLocation>
</comment>
<keyword evidence="2 5" id="KW-0812">Transmembrane</keyword>
<dbReference type="InterPro" id="IPR008952">
    <property type="entry name" value="Tetraspanin_EC2_sf"/>
</dbReference>
<evidence type="ECO:0008006" key="8">
    <source>
        <dbReference type="Google" id="ProtNLM"/>
    </source>
</evidence>
<proteinExistence type="predicted"/>
<evidence type="ECO:0000256" key="3">
    <source>
        <dbReference type="ARBA" id="ARBA00022989"/>
    </source>
</evidence>
<dbReference type="OrthoDB" id="9836210at2759"/>
<gene>
    <name evidence="6" type="ORF">PMACD_LOCUS8540</name>
</gene>
<protein>
    <recommendedName>
        <fullName evidence="8">Tetraspanin</fullName>
    </recommendedName>
</protein>
<dbReference type="PANTHER" id="PTHR19282">
    <property type="entry name" value="TETRASPANIN"/>
    <property type="match status" value="1"/>
</dbReference>
<organism evidence="6 7">
    <name type="scientific">Pieris macdunnoughi</name>
    <dbReference type="NCBI Taxonomy" id="345717"/>
    <lineage>
        <taxon>Eukaryota</taxon>
        <taxon>Metazoa</taxon>
        <taxon>Ecdysozoa</taxon>
        <taxon>Arthropoda</taxon>
        <taxon>Hexapoda</taxon>
        <taxon>Insecta</taxon>
        <taxon>Pterygota</taxon>
        <taxon>Neoptera</taxon>
        <taxon>Endopterygota</taxon>
        <taxon>Lepidoptera</taxon>
        <taxon>Glossata</taxon>
        <taxon>Ditrysia</taxon>
        <taxon>Papilionoidea</taxon>
        <taxon>Pieridae</taxon>
        <taxon>Pierinae</taxon>
        <taxon>Pieris</taxon>
    </lineage>
</organism>
<dbReference type="EMBL" id="CAJOBZ010000022">
    <property type="protein sequence ID" value="CAF4868386.1"/>
    <property type="molecule type" value="Genomic_DNA"/>
</dbReference>
<dbReference type="Proteomes" id="UP000663880">
    <property type="component" value="Unassembled WGS sequence"/>
</dbReference>
<dbReference type="SUPFAM" id="SSF48652">
    <property type="entry name" value="Tetraspanin"/>
    <property type="match status" value="1"/>
</dbReference>
<dbReference type="InterPro" id="IPR018499">
    <property type="entry name" value="Tetraspanin/Peripherin"/>
</dbReference>
<sequence>MYLSWSSFNNIRMLLMACMPVIIFYLIWLINTSEGIRSEEGTLLDLVCWPDGNAIPVIITCGSIIAVVIELYGLYQLFKAGLPKREYNVTNGLFYYVWSLIIIIIIFLAIMFYSGLQSTIIRAKIKGGITKAMLRYANHLPSKIAIDRLQTRFHCCGRVGYQEWFFIPWYSPGQSTDVLSVRKFVADNVPYSCCSMDIMQPCIHHGVTKKGTIYKYDPSSQLTIWEAGCEEKLISEMMSISWRFNAVMSLIIIAMILQVIAVRYLHTAYRNGLSADNQDSCYAYLLRSDTKVAGRRKVVRKRKLRQARTLHWVTASYRRQYTTSSQSDFNSSDELLKPIYE</sequence>
<feature type="transmembrane region" description="Helical" evidence="5">
    <location>
        <begin position="242"/>
        <end position="265"/>
    </location>
</feature>
<evidence type="ECO:0000256" key="1">
    <source>
        <dbReference type="ARBA" id="ARBA00004141"/>
    </source>
</evidence>
<keyword evidence="4 5" id="KW-0472">Membrane</keyword>
<feature type="transmembrane region" description="Helical" evidence="5">
    <location>
        <begin position="95"/>
        <end position="116"/>
    </location>
</feature>
<evidence type="ECO:0000313" key="6">
    <source>
        <dbReference type="EMBL" id="CAF4868386.1"/>
    </source>
</evidence>
<evidence type="ECO:0000256" key="4">
    <source>
        <dbReference type="ARBA" id="ARBA00023136"/>
    </source>
</evidence>
<dbReference type="PANTHER" id="PTHR19282:SF511">
    <property type="entry name" value="TETRASPANIN"/>
    <property type="match status" value="1"/>
</dbReference>
<comment type="caution">
    <text evidence="6">The sequence shown here is derived from an EMBL/GenBank/DDBJ whole genome shotgun (WGS) entry which is preliminary data.</text>
</comment>
<evidence type="ECO:0000256" key="5">
    <source>
        <dbReference type="SAM" id="Phobius"/>
    </source>
</evidence>
<feature type="transmembrane region" description="Helical" evidence="5">
    <location>
        <begin position="52"/>
        <end position="75"/>
    </location>
</feature>
<dbReference type="Pfam" id="PF00335">
    <property type="entry name" value="Tetraspanin"/>
    <property type="match status" value="1"/>
</dbReference>
<dbReference type="AlphaFoldDB" id="A0A821T4C8"/>
<evidence type="ECO:0000256" key="2">
    <source>
        <dbReference type="ARBA" id="ARBA00022692"/>
    </source>
</evidence>
<accession>A0A821T4C8</accession>
<dbReference type="GO" id="GO:0005886">
    <property type="term" value="C:plasma membrane"/>
    <property type="evidence" value="ECO:0007669"/>
    <property type="project" value="TreeGrafter"/>
</dbReference>
<reference evidence="6" key="1">
    <citation type="submission" date="2021-02" db="EMBL/GenBank/DDBJ databases">
        <authorList>
            <person name="Steward A R."/>
        </authorList>
    </citation>
    <scope>NUCLEOTIDE SEQUENCE</scope>
</reference>
<feature type="transmembrane region" description="Helical" evidence="5">
    <location>
        <begin position="12"/>
        <end position="31"/>
    </location>
</feature>
<evidence type="ECO:0000313" key="7">
    <source>
        <dbReference type="Proteomes" id="UP000663880"/>
    </source>
</evidence>
<keyword evidence="7" id="KW-1185">Reference proteome</keyword>